<evidence type="ECO:0000313" key="7">
    <source>
        <dbReference type="EMBL" id="GEP97828.1"/>
    </source>
</evidence>
<comment type="caution">
    <text evidence="7">The sequence shown here is derived from an EMBL/GenBank/DDBJ whole genome shotgun (WGS) entry which is preliminary data.</text>
</comment>
<dbReference type="InterPro" id="IPR014284">
    <property type="entry name" value="RNA_pol_sigma-70_dom"/>
</dbReference>
<dbReference type="GO" id="GO:0006352">
    <property type="term" value="P:DNA-templated transcription initiation"/>
    <property type="evidence" value="ECO:0007669"/>
    <property type="project" value="InterPro"/>
</dbReference>
<evidence type="ECO:0000259" key="6">
    <source>
        <dbReference type="Pfam" id="PF08281"/>
    </source>
</evidence>
<dbReference type="PANTHER" id="PTHR43133">
    <property type="entry name" value="RNA POLYMERASE ECF-TYPE SIGMA FACTO"/>
    <property type="match status" value="1"/>
</dbReference>
<evidence type="ECO:0000256" key="2">
    <source>
        <dbReference type="ARBA" id="ARBA00023015"/>
    </source>
</evidence>
<dbReference type="PANTHER" id="PTHR43133:SF46">
    <property type="entry name" value="RNA POLYMERASE SIGMA-70 FACTOR ECF SUBFAMILY"/>
    <property type="match status" value="1"/>
</dbReference>
<dbReference type="Pfam" id="PF04542">
    <property type="entry name" value="Sigma70_r2"/>
    <property type="match status" value="1"/>
</dbReference>
<feature type="domain" description="RNA polymerase sigma-70 region 2" evidence="5">
    <location>
        <begin position="27"/>
        <end position="94"/>
    </location>
</feature>
<keyword evidence="4" id="KW-0804">Transcription</keyword>
<protein>
    <submittedName>
        <fullName evidence="7">DNA-directed RNA polymerase sigma-70 factor</fullName>
    </submittedName>
</protein>
<dbReference type="Gene3D" id="1.10.10.10">
    <property type="entry name" value="Winged helix-like DNA-binding domain superfamily/Winged helix DNA-binding domain"/>
    <property type="match status" value="1"/>
</dbReference>
<dbReference type="Gene3D" id="1.10.1740.10">
    <property type="match status" value="1"/>
</dbReference>
<dbReference type="InterPro" id="IPR013325">
    <property type="entry name" value="RNA_pol_sigma_r2"/>
</dbReference>
<dbReference type="RefSeq" id="WP_186831184.1">
    <property type="nucleotide sequence ID" value="NZ_BKAU01000005.1"/>
</dbReference>
<dbReference type="EMBL" id="BKAU01000005">
    <property type="protein sequence ID" value="GEP97828.1"/>
    <property type="molecule type" value="Genomic_DNA"/>
</dbReference>
<evidence type="ECO:0000256" key="1">
    <source>
        <dbReference type="ARBA" id="ARBA00010641"/>
    </source>
</evidence>
<feature type="domain" description="RNA polymerase sigma factor 70 region 4 type 2" evidence="6">
    <location>
        <begin position="124"/>
        <end position="176"/>
    </location>
</feature>
<dbReference type="InterPro" id="IPR007627">
    <property type="entry name" value="RNA_pol_sigma70_r2"/>
</dbReference>
<dbReference type="GO" id="GO:0016987">
    <property type="term" value="F:sigma factor activity"/>
    <property type="evidence" value="ECO:0007669"/>
    <property type="project" value="UniProtKB-KW"/>
</dbReference>
<accession>A0A512RQ53</accession>
<dbReference type="Proteomes" id="UP000321436">
    <property type="component" value="Unassembled WGS sequence"/>
</dbReference>
<evidence type="ECO:0000256" key="4">
    <source>
        <dbReference type="ARBA" id="ARBA00023163"/>
    </source>
</evidence>
<dbReference type="SUPFAM" id="SSF88946">
    <property type="entry name" value="Sigma2 domain of RNA polymerase sigma factors"/>
    <property type="match status" value="1"/>
</dbReference>
<dbReference type="AlphaFoldDB" id="A0A512RQ53"/>
<gene>
    <name evidence="7" type="ORF">CCY01nite_40880</name>
</gene>
<proteinExistence type="inferred from homology"/>
<dbReference type="InterPro" id="IPR013249">
    <property type="entry name" value="RNA_pol_sigma70_r4_t2"/>
</dbReference>
<reference evidence="7 8" key="1">
    <citation type="submission" date="2019-07" db="EMBL/GenBank/DDBJ databases">
        <title>Whole genome shotgun sequence of Chitinophaga cymbidii NBRC 109752.</title>
        <authorList>
            <person name="Hosoyama A."/>
            <person name="Uohara A."/>
            <person name="Ohji S."/>
            <person name="Ichikawa N."/>
        </authorList>
    </citation>
    <scope>NUCLEOTIDE SEQUENCE [LARGE SCALE GENOMIC DNA]</scope>
    <source>
        <strain evidence="7 8">NBRC 109752</strain>
    </source>
</reference>
<name>A0A512RQ53_9BACT</name>
<evidence type="ECO:0000313" key="8">
    <source>
        <dbReference type="Proteomes" id="UP000321436"/>
    </source>
</evidence>
<dbReference type="InterPro" id="IPR013324">
    <property type="entry name" value="RNA_pol_sigma_r3/r4-like"/>
</dbReference>
<dbReference type="InterPro" id="IPR039425">
    <property type="entry name" value="RNA_pol_sigma-70-like"/>
</dbReference>
<dbReference type="SUPFAM" id="SSF88659">
    <property type="entry name" value="Sigma3 and sigma4 domains of RNA polymerase sigma factors"/>
    <property type="match status" value="1"/>
</dbReference>
<evidence type="ECO:0000259" key="5">
    <source>
        <dbReference type="Pfam" id="PF04542"/>
    </source>
</evidence>
<keyword evidence="2" id="KW-0805">Transcription regulation</keyword>
<dbReference type="GO" id="GO:0003677">
    <property type="term" value="F:DNA binding"/>
    <property type="evidence" value="ECO:0007669"/>
    <property type="project" value="InterPro"/>
</dbReference>
<comment type="similarity">
    <text evidence="1">Belongs to the sigma-70 factor family. ECF subfamily.</text>
</comment>
<evidence type="ECO:0000256" key="3">
    <source>
        <dbReference type="ARBA" id="ARBA00023082"/>
    </source>
</evidence>
<dbReference type="GO" id="GO:0000428">
    <property type="term" value="C:DNA-directed RNA polymerase complex"/>
    <property type="evidence" value="ECO:0007669"/>
    <property type="project" value="UniProtKB-KW"/>
</dbReference>
<keyword evidence="8" id="KW-1185">Reference proteome</keyword>
<dbReference type="NCBIfam" id="TIGR02937">
    <property type="entry name" value="sigma70-ECF"/>
    <property type="match status" value="1"/>
</dbReference>
<organism evidence="7 8">
    <name type="scientific">Chitinophaga cymbidii</name>
    <dbReference type="NCBI Taxonomy" id="1096750"/>
    <lineage>
        <taxon>Bacteria</taxon>
        <taxon>Pseudomonadati</taxon>
        <taxon>Bacteroidota</taxon>
        <taxon>Chitinophagia</taxon>
        <taxon>Chitinophagales</taxon>
        <taxon>Chitinophagaceae</taxon>
        <taxon>Chitinophaga</taxon>
    </lineage>
</organism>
<keyword evidence="3" id="KW-0731">Sigma factor</keyword>
<dbReference type="InterPro" id="IPR036388">
    <property type="entry name" value="WH-like_DNA-bd_sf"/>
</dbReference>
<keyword evidence="7" id="KW-0240">DNA-directed RNA polymerase</keyword>
<dbReference type="Pfam" id="PF08281">
    <property type="entry name" value="Sigma70_r4_2"/>
    <property type="match status" value="1"/>
</dbReference>
<sequence length="195" mass="22443">MHNSDLHNEQQLIRLFREGDRSAATELYSRFYKGLVYFARRIVEHAGEAEDIAQDSMVKLFGKKNDFSNLTDIKSFLYVSVRNACFNYLKARDRHELSHQELCYLTPEGEESADLEMLKSRVLAEIYQEVAALPAQCGEVFRLIFIHKLGTAEAAERLGISPQTVLNQKARAIKLLRYRLSEKGFLTLLLLMKLL</sequence>